<dbReference type="STRING" id="1071918.SAMN05421544_11738"/>
<dbReference type="Pfam" id="PF07610">
    <property type="entry name" value="DUF1573"/>
    <property type="match status" value="1"/>
</dbReference>
<dbReference type="PROSITE" id="PS51257">
    <property type="entry name" value="PROKAR_LIPOPROTEIN"/>
    <property type="match status" value="1"/>
</dbReference>
<reference evidence="2 3" key="1">
    <citation type="submission" date="2016-10" db="EMBL/GenBank/DDBJ databases">
        <authorList>
            <person name="de Groot N.N."/>
        </authorList>
    </citation>
    <scope>NUCLEOTIDE SEQUENCE [LARGE SCALE GENOMIC DNA]</scope>
    <source>
        <strain evidence="2 3">DSM 24015</strain>
    </source>
</reference>
<name>A0A1G7EU86_9FLAO</name>
<keyword evidence="1" id="KW-0732">Signal</keyword>
<accession>A0A1G7EU86</accession>
<dbReference type="PANTHER" id="PTHR37833:SF1">
    <property type="entry name" value="SIGNAL PEPTIDE PROTEIN"/>
    <property type="match status" value="1"/>
</dbReference>
<feature type="chain" id="PRO_5011683646" description="DUF1573 domain-containing protein" evidence="1">
    <location>
        <begin position="22"/>
        <end position="176"/>
    </location>
</feature>
<dbReference type="AlphaFoldDB" id="A0A1G7EU86"/>
<feature type="signal peptide" evidence="1">
    <location>
        <begin position="1"/>
        <end position="21"/>
    </location>
</feature>
<evidence type="ECO:0000313" key="2">
    <source>
        <dbReference type="EMBL" id="SDE67066.1"/>
    </source>
</evidence>
<gene>
    <name evidence="2" type="ORF">SAMN05421544_11738</name>
</gene>
<protein>
    <recommendedName>
        <fullName evidence="4">DUF1573 domain-containing protein</fullName>
    </recommendedName>
</protein>
<dbReference type="OrthoDB" id="826619at2"/>
<dbReference type="RefSeq" id="WP_092737574.1">
    <property type="nucleotide sequence ID" value="NZ_FNAS01000017.1"/>
</dbReference>
<evidence type="ECO:0000256" key="1">
    <source>
        <dbReference type="SAM" id="SignalP"/>
    </source>
</evidence>
<evidence type="ECO:0000313" key="3">
    <source>
        <dbReference type="Proteomes" id="UP000198517"/>
    </source>
</evidence>
<dbReference type="EMBL" id="FNAS01000017">
    <property type="protein sequence ID" value="SDE67066.1"/>
    <property type="molecule type" value="Genomic_DNA"/>
</dbReference>
<dbReference type="InterPro" id="IPR011467">
    <property type="entry name" value="DUF1573"/>
</dbReference>
<dbReference type="Proteomes" id="UP000198517">
    <property type="component" value="Unassembled WGS sequence"/>
</dbReference>
<keyword evidence="3" id="KW-1185">Reference proteome</keyword>
<proteinExistence type="predicted"/>
<dbReference type="InterPro" id="IPR013783">
    <property type="entry name" value="Ig-like_fold"/>
</dbReference>
<evidence type="ECO:0008006" key="4">
    <source>
        <dbReference type="Google" id="ProtNLM"/>
    </source>
</evidence>
<dbReference type="Gene3D" id="2.60.40.10">
    <property type="entry name" value="Immunoglobulins"/>
    <property type="match status" value="1"/>
</dbReference>
<sequence length="176" mass="18722">MRKVSLKIGAVALCGAFALLSCEKSSKNTADSENSATHDSTQVGGVDGPLFSNMPTLEETQGDQNLVKQAQSKPLTMVALSEPNFDFGDVKSGSIVSHTFEISNTGKKPLIISEVKPGCGCTVSEFTKTPILPGKKGKITLKFNTSSFLGVQNKFALVYTNTEKTPITLSFTANIK</sequence>
<organism evidence="2 3">
    <name type="scientific">Riemerella columbipharyngis</name>
    <dbReference type="NCBI Taxonomy" id="1071918"/>
    <lineage>
        <taxon>Bacteria</taxon>
        <taxon>Pseudomonadati</taxon>
        <taxon>Bacteroidota</taxon>
        <taxon>Flavobacteriia</taxon>
        <taxon>Flavobacteriales</taxon>
        <taxon>Weeksellaceae</taxon>
        <taxon>Riemerella</taxon>
    </lineage>
</organism>
<dbReference type="PANTHER" id="PTHR37833">
    <property type="entry name" value="LIPOPROTEIN-RELATED"/>
    <property type="match status" value="1"/>
</dbReference>